<sequence>MYNLVDDEEFTCNIFDFVGFSLVKVFAFPPVETLWISMYFR</sequence>
<name>A0A6J6J0R6_9ZZZZ</name>
<accession>A0A6J6J0R6</accession>
<evidence type="ECO:0000313" key="1">
    <source>
        <dbReference type="EMBL" id="CAB4630295.1"/>
    </source>
</evidence>
<dbReference type="EMBL" id="CAEZVB010000101">
    <property type="protein sequence ID" value="CAB4630295.1"/>
    <property type="molecule type" value="Genomic_DNA"/>
</dbReference>
<organism evidence="1">
    <name type="scientific">freshwater metagenome</name>
    <dbReference type="NCBI Taxonomy" id="449393"/>
    <lineage>
        <taxon>unclassified sequences</taxon>
        <taxon>metagenomes</taxon>
        <taxon>ecological metagenomes</taxon>
    </lineage>
</organism>
<dbReference type="AlphaFoldDB" id="A0A6J6J0R6"/>
<evidence type="ECO:0000313" key="2">
    <source>
        <dbReference type="EMBL" id="CAB4922218.1"/>
    </source>
</evidence>
<proteinExistence type="predicted"/>
<gene>
    <name evidence="1" type="ORF">UFOPK1908_01418</name>
    <name evidence="2" type="ORF">UFOPK3576_01729</name>
</gene>
<reference evidence="1" key="1">
    <citation type="submission" date="2020-05" db="EMBL/GenBank/DDBJ databases">
        <authorList>
            <person name="Chiriac C."/>
            <person name="Salcher M."/>
            <person name="Ghai R."/>
            <person name="Kavagutti S V."/>
        </authorList>
    </citation>
    <scope>NUCLEOTIDE SEQUENCE</scope>
</reference>
<protein>
    <submittedName>
        <fullName evidence="1">Unannotated protein</fullName>
    </submittedName>
</protein>
<dbReference type="EMBL" id="CAFBMO010000135">
    <property type="protein sequence ID" value="CAB4922218.1"/>
    <property type="molecule type" value="Genomic_DNA"/>
</dbReference>